<name>A0A225AEQ1_TALAT</name>
<keyword evidence="1" id="KW-0479">Metal-binding</keyword>
<dbReference type="PROSITE" id="PS50157">
    <property type="entry name" value="ZINC_FINGER_C2H2_2"/>
    <property type="match status" value="1"/>
</dbReference>
<feature type="compositionally biased region" description="Polar residues" evidence="2">
    <location>
        <begin position="9"/>
        <end position="22"/>
    </location>
</feature>
<dbReference type="Gene3D" id="3.30.160.60">
    <property type="entry name" value="Classic Zinc Finger"/>
    <property type="match status" value="1"/>
</dbReference>
<evidence type="ECO:0000256" key="1">
    <source>
        <dbReference type="PROSITE-ProRule" id="PRU00042"/>
    </source>
</evidence>
<dbReference type="Proteomes" id="UP000214365">
    <property type="component" value="Unassembled WGS sequence"/>
</dbReference>
<dbReference type="InterPro" id="IPR013087">
    <property type="entry name" value="Znf_C2H2_type"/>
</dbReference>
<sequence length="263" mass="30175">MAKRLRTPDPSQLQLSEQTSSPPAKVTVSDDPQPQLQPMWCSLPPHRDTIAFASYNEYESHYLRYHVNRCSECGKNFPTQHILDIHIEEHHDPLILARRDRGEKTFSCFVEGCERKCSTAQKRRRHLIDKHMFPRSRSQYPPSIWPPLTSSGNIPQNYNFYIVNDGIDKQNSLLRTSNNNNHFRRRSLQQSPQEGRLRNRKTSVSSSVPLVPDPGARADTNISMNDAHTDEIDALTSSLSALKFVPASVTKRLESDRRRTEEG</sequence>
<dbReference type="EMBL" id="LFMY01000011">
    <property type="protein sequence ID" value="OKL57553.1"/>
    <property type="molecule type" value="Genomic_DNA"/>
</dbReference>
<evidence type="ECO:0000313" key="4">
    <source>
        <dbReference type="EMBL" id="OKL57553.1"/>
    </source>
</evidence>
<evidence type="ECO:0000256" key="2">
    <source>
        <dbReference type="SAM" id="MobiDB-lite"/>
    </source>
</evidence>
<dbReference type="PANTHER" id="PTHR21354">
    <property type="entry name" value="ZINC FINGER PROTEIN 511"/>
    <property type="match status" value="1"/>
</dbReference>
<feature type="region of interest" description="Disordered" evidence="2">
    <location>
        <begin position="1"/>
        <end position="32"/>
    </location>
</feature>
<feature type="compositionally biased region" description="Low complexity" evidence="2">
    <location>
        <begin position="203"/>
        <end position="214"/>
    </location>
</feature>
<reference evidence="4 5" key="1">
    <citation type="submission" date="2015-06" db="EMBL/GenBank/DDBJ databases">
        <title>Talaromyces atroroseus IBT 11181 draft genome.</title>
        <authorList>
            <person name="Rasmussen K.B."/>
            <person name="Rasmussen S."/>
            <person name="Petersen B."/>
            <person name="Sicheritz-Ponten T."/>
            <person name="Mortensen U.H."/>
            <person name="Thrane U."/>
        </authorList>
    </citation>
    <scope>NUCLEOTIDE SEQUENCE [LARGE SCALE GENOMIC DNA]</scope>
    <source>
        <strain evidence="4 5">IBT 11181</strain>
    </source>
</reference>
<proteinExistence type="predicted"/>
<dbReference type="OrthoDB" id="18440at2759"/>
<feature type="domain" description="C2H2-type" evidence="3">
    <location>
        <begin position="68"/>
        <end position="90"/>
    </location>
</feature>
<protein>
    <recommendedName>
        <fullName evidence="3">C2H2-type domain-containing protein</fullName>
    </recommendedName>
</protein>
<dbReference type="AlphaFoldDB" id="A0A225AEQ1"/>
<keyword evidence="1" id="KW-0863">Zinc-finger</keyword>
<evidence type="ECO:0000259" key="3">
    <source>
        <dbReference type="PROSITE" id="PS50157"/>
    </source>
</evidence>
<dbReference type="GO" id="GO:0008270">
    <property type="term" value="F:zinc ion binding"/>
    <property type="evidence" value="ECO:0007669"/>
    <property type="project" value="UniProtKB-KW"/>
</dbReference>
<feature type="region of interest" description="Disordered" evidence="2">
    <location>
        <begin position="175"/>
        <end position="222"/>
    </location>
</feature>
<dbReference type="SMART" id="SM00355">
    <property type="entry name" value="ZnF_C2H2"/>
    <property type="match status" value="2"/>
</dbReference>
<dbReference type="InterPro" id="IPR039258">
    <property type="entry name" value="ZNF511"/>
</dbReference>
<accession>A0A225AEQ1</accession>
<dbReference type="PANTHER" id="PTHR21354:SF0">
    <property type="entry name" value="ZINC FINGER PROTEIN 511"/>
    <property type="match status" value="1"/>
</dbReference>
<dbReference type="GeneID" id="31006886"/>
<keyword evidence="1" id="KW-0862">Zinc</keyword>
<comment type="caution">
    <text evidence="4">The sequence shown here is derived from an EMBL/GenBank/DDBJ whole genome shotgun (WGS) entry which is preliminary data.</text>
</comment>
<dbReference type="RefSeq" id="XP_020117674.1">
    <property type="nucleotide sequence ID" value="XM_020262038.1"/>
</dbReference>
<gene>
    <name evidence="4" type="ORF">UA08_07130</name>
</gene>
<organism evidence="4 5">
    <name type="scientific">Talaromyces atroroseus</name>
    <dbReference type="NCBI Taxonomy" id="1441469"/>
    <lineage>
        <taxon>Eukaryota</taxon>
        <taxon>Fungi</taxon>
        <taxon>Dikarya</taxon>
        <taxon>Ascomycota</taxon>
        <taxon>Pezizomycotina</taxon>
        <taxon>Eurotiomycetes</taxon>
        <taxon>Eurotiomycetidae</taxon>
        <taxon>Eurotiales</taxon>
        <taxon>Trichocomaceae</taxon>
        <taxon>Talaromyces</taxon>
        <taxon>Talaromyces sect. Trachyspermi</taxon>
    </lineage>
</organism>
<keyword evidence="5" id="KW-1185">Reference proteome</keyword>
<evidence type="ECO:0000313" key="5">
    <source>
        <dbReference type="Proteomes" id="UP000214365"/>
    </source>
</evidence>